<evidence type="ECO:0000313" key="5">
    <source>
        <dbReference type="EMBL" id="CAD8241298.1"/>
    </source>
</evidence>
<dbReference type="Pfam" id="PF13012">
    <property type="entry name" value="MitMem_reg"/>
    <property type="match status" value="1"/>
</dbReference>
<gene>
    <name evidence="5" type="ORF">PCOL08062_LOCUS7039</name>
</gene>
<keyword evidence="2" id="KW-0647">Proteasome</keyword>
<dbReference type="Gene3D" id="3.40.140.10">
    <property type="entry name" value="Cytidine Deaminase, domain 2"/>
    <property type="match status" value="1"/>
</dbReference>
<feature type="region of interest" description="Disordered" evidence="3">
    <location>
        <begin position="284"/>
        <end position="320"/>
    </location>
</feature>
<dbReference type="SMART" id="SM00232">
    <property type="entry name" value="JAB_MPN"/>
    <property type="match status" value="1"/>
</dbReference>
<evidence type="ECO:0000256" key="2">
    <source>
        <dbReference type="ARBA" id="ARBA00022942"/>
    </source>
</evidence>
<dbReference type="PROSITE" id="PS50249">
    <property type="entry name" value="MPN"/>
    <property type="match status" value="1"/>
</dbReference>
<dbReference type="AlphaFoldDB" id="A0A7R9TPS6"/>
<evidence type="ECO:0000256" key="3">
    <source>
        <dbReference type="SAM" id="MobiDB-lite"/>
    </source>
</evidence>
<dbReference type="EMBL" id="HBDZ01009193">
    <property type="protein sequence ID" value="CAD8241298.1"/>
    <property type="molecule type" value="Transcribed_RNA"/>
</dbReference>
<feature type="domain" description="MPN" evidence="4">
    <location>
        <begin position="5"/>
        <end position="139"/>
    </location>
</feature>
<accession>A0A7R9TPS6</accession>
<dbReference type="InterPro" id="IPR000555">
    <property type="entry name" value="JAMM/MPN+_dom"/>
</dbReference>
<dbReference type="InterPro" id="IPR024969">
    <property type="entry name" value="EIF3F/CSN6-like_C"/>
</dbReference>
<dbReference type="InterPro" id="IPR037518">
    <property type="entry name" value="MPN"/>
</dbReference>
<dbReference type="GO" id="GO:0048731">
    <property type="term" value="P:system development"/>
    <property type="evidence" value="ECO:0007669"/>
    <property type="project" value="UniProtKB-ARBA"/>
</dbReference>
<comment type="similarity">
    <text evidence="1">Belongs to the peptidase M67A family.</text>
</comment>
<dbReference type="FunFam" id="3.40.140.10:FF:000013">
    <property type="entry name" value="26S proteasome non-ATPase regulatory subunit 7"/>
    <property type="match status" value="1"/>
</dbReference>
<evidence type="ECO:0000259" key="4">
    <source>
        <dbReference type="PROSITE" id="PS50249"/>
    </source>
</evidence>
<evidence type="ECO:0000256" key="1">
    <source>
        <dbReference type="ARBA" id="ARBA00008568"/>
    </source>
</evidence>
<dbReference type="PANTHER" id="PTHR10540:SF7">
    <property type="entry name" value="26S PROTEASOME NON-ATPASE REGULATORY SUBUNIT 7"/>
    <property type="match status" value="1"/>
</dbReference>
<dbReference type="GO" id="GO:0043161">
    <property type="term" value="P:proteasome-mediated ubiquitin-dependent protein catabolic process"/>
    <property type="evidence" value="ECO:0007669"/>
    <property type="project" value="TreeGrafter"/>
</dbReference>
<dbReference type="PANTHER" id="PTHR10540">
    <property type="entry name" value="EUKARYOTIC TRANSLATION INITIATION FACTOR 3 SUBUNIT F-RELATED"/>
    <property type="match status" value="1"/>
</dbReference>
<dbReference type="InterPro" id="IPR033858">
    <property type="entry name" value="MPN_RPN7_8"/>
</dbReference>
<dbReference type="GO" id="GO:0008237">
    <property type="term" value="F:metallopeptidase activity"/>
    <property type="evidence" value="ECO:0007669"/>
    <property type="project" value="InterPro"/>
</dbReference>
<sequence length="320" mass="35791">MFDAVRVHPLVLLGVVDHYNRVAKDTRKRVVGVLLGEIRKGQVDVTNSFAVPFEEDESNKSIWFLDHNYLEAMFGMYKRINAKEVVVGWYSSGPKIREADMEINELFRRYCADPVLTIVDVNPSDEGIPTKAYVAVENASNESTGGSQRSFVHVMSEIGAEEAEEIGVEHLLRDVKDSTISTLAVEVSAKLGALKSLHSRLQEIRSYLEEVVAQKLPVKHDIMYQLQDIFNMLPNLNVDELVKSFAAQTNDMMLAIYLSSIIRSIIALHNLINNRQELKQWERDADAKEAAKEKKDAADKAEDGAKAADADAAKDEAAKK</sequence>
<reference evidence="5" key="1">
    <citation type="submission" date="2021-01" db="EMBL/GenBank/DDBJ databases">
        <authorList>
            <person name="Corre E."/>
            <person name="Pelletier E."/>
            <person name="Niang G."/>
            <person name="Scheremetjew M."/>
            <person name="Finn R."/>
            <person name="Kale V."/>
            <person name="Holt S."/>
            <person name="Cochrane G."/>
            <person name="Meng A."/>
            <person name="Brown T."/>
            <person name="Cohen L."/>
        </authorList>
    </citation>
    <scope>NUCLEOTIDE SEQUENCE</scope>
    <source>
        <strain evidence="5">CCMP1413</strain>
    </source>
</reference>
<dbReference type="Pfam" id="PF01398">
    <property type="entry name" value="JAB"/>
    <property type="match status" value="1"/>
</dbReference>
<protein>
    <recommendedName>
        <fullName evidence="4">MPN domain-containing protein</fullName>
    </recommendedName>
</protein>
<organism evidence="5">
    <name type="scientific">Prasinoderma coloniale</name>
    <dbReference type="NCBI Taxonomy" id="156133"/>
    <lineage>
        <taxon>Eukaryota</taxon>
        <taxon>Viridiplantae</taxon>
        <taxon>Prasinodermophyta</taxon>
        <taxon>Prasinodermophyceae</taxon>
        <taxon>Prasinodermales</taxon>
        <taxon>Prasinodermaceae</taxon>
        <taxon>Prasinoderma</taxon>
    </lineage>
</organism>
<dbReference type="GO" id="GO:0005838">
    <property type="term" value="C:proteasome regulatory particle"/>
    <property type="evidence" value="ECO:0007669"/>
    <property type="project" value="InterPro"/>
</dbReference>
<dbReference type="CDD" id="cd08062">
    <property type="entry name" value="MPN_RPN7_8"/>
    <property type="match status" value="1"/>
</dbReference>
<proteinExistence type="inferred from homology"/>
<name>A0A7R9TPS6_9VIRI</name>